<dbReference type="InterPro" id="IPR007404">
    <property type="entry name" value="YdjM-like"/>
</dbReference>
<dbReference type="Proteomes" id="UP000186819">
    <property type="component" value="Unassembled WGS sequence"/>
</dbReference>
<gene>
    <name evidence="2" type="ORF">SAMN05421829_101278</name>
</gene>
<dbReference type="EMBL" id="FTMD01000001">
    <property type="protein sequence ID" value="SIP90835.1"/>
    <property type="molecule type" value="Genomic_DNA"/>
</dbReference>
<protein>
    <submittedName>
        <fullName evidence="2">Inner membrane protein</fullName>
    </submittedName>
</protein>
<dbReference type="STRING" id="34027.SAMN05421829_101278"/>
<organism evidence="2 3">
    <name type="scientific">Aromatoleum tolulyticum</name>
    <dbReference type="NCBI Taxonomy" id="34027"/>
    <lineage>
        <taxon>Bacteria</taxon>
        <taxon>Pseudomonadati</taxon>
        <taxon>Pseudomonadota</taxon>
        <taxon>Betaproteobacteria</taxon>
        <taxon>Rhodocyclales</taxon>
        <taxon>Rhodocyclaceae</taxon>
        <taxon>Aromatoleum</taxon>
    </lineage>
</organism>
<dbReference type="PANTHER" id="PTHR35531:SF1">
    <property type="entry name" value="INNER MEMBRANE PROTEIN YBCI-RELATED"/>
    <property type="match status" value="1"/>
</dbReference>
<dbReference type="Pfam" id="PF04307">
    <property type="entry name" value="YdjM"/>
    <property type="match status" value="1"/>
</dbReference>
<dbReference type="OrthoDB" id="9794683at2"/>
<dbReference type="RefSeq" id="WP_076600304.1">
    <property type="nucleotide sequence ID" value="NZ_FTMD01000001.1"/>
</dbReference>
<keyword evidence="1" id="KW-1133">Transmembrane helix</keyword>
<feature type="transmembrane region" description="Helical" evidence="1">
    <location>
        <begin position="64"/>
        <end position="82"/>
    </location>
</feature>
<keyword evidence="1" id="KW-0472">Membrane</keyword>
<sequence>MPTIFTHPVVPLAIGAALGRGIIPPRLLACGAIAATLPDLDVIAFRLGIPYAAEFGHRGFSHSLLFALVAALLGACCFRWLHASFPRSFIFLLTAVGSHGLLDTLTNGGLGIALLWPWSGERYFAPFQPIEVAPLGLGRFFSAKGASVFLSELLWVWLPAFAAGATALLARTAAGKLAARSEQFAAHGKRIH</sequence>
<feature type="transmembrane region" description="Helical" evidence="1">
    <location>
        <begin position="89"/>
        <end position="116"/>
    </location>
</feature>
<proteinExistence type="predicted"/>
<dbReference type="PANTHER" id="PTHR35531">
    <property type="entry name" value="INNER MEMBRANE PROTEIN YBCI-RELATED"/>
    <property type="match status" value="1"/>
</dbReference>
<evidence type="ECO:0000256" key="1">
    <source>
        <dbReference type="SAM" id="Phobius"/>
    </source>
</evidence>
<evidence type="ECO:0000313" key="3">
    <source>
        <dbReference type="Proteomes" id="UP000186819"/>
    </source>
</evidence>
<accession>A0A1N6NFG2</accession>
<dbReference type="AlphaFoldDB" id="A0A1N6NFG2"/>
<keyword evidence="1" id="KW-0812">Transmembrane</keyword>
<keyword evidence="3" id="KW-1185">Reference proteome</keyword>
<feature type="transmembrane region" description="Helical" evidence="1">
    <location>
        <begin position="154"/>
        <end position="174"/>
    </location>
</feature>
<reference evidence="3" key="1">
    <citation type="submission" date="2017-01" db="EMBL/GenBank/DDBJ databases">
        <authorList>
            <person name="Varghese N."/>
            <person name="Submissions S."/>
        </authorList>
    </citation>
    <scope>NUCLEOTIDE SEQUENCE [LARGE SCALE GENOMIC DNA]</scope>
    <source>
        <strain evidence="3">ATCC 51758</strain>
    </source>
</reference>
<name>A0A1N6NFG2_9RHOO</name>
<evidence type="ECO:0000313" key="2">
    <source>
        <dbReference type="EMBL" id="SIP90835.1"/>
    </source>
</evidence>